<dbReference type="SMART" id="SM00471">
    <property type="entry name" value="HDc"/>
    <property type="match status" value="1"/>
</dbReference>
<dbReference type="InterPro" id="IPR006675">
    <property type="entry name" value="HDIG_dom"/>
</dbReference>
<dbReference type="SUPFAM" id="SSF109604">
    <property type="entry name" value="HD-domain/PDEase-like"/>
    <property type="match status" value="1"/>
</dbReference>
<dbReference type="InterPro" id="IPR050275">
    <property type="entry name" value="PGM_Phosphatase"/>
</dbReference>
<dbReference type="CDD" id="cd00077">
    <property type="entry name" value="HDc"/>
    <property type="match status" value="1"/>
</dbReference>
<dbReference type="InterPro" id="IPR003607">
    <property type="entry name" value="HD/PDEase_dom"/>
</dbReference>
<feature type="domain" description="HD/PDEase" evidence="1">
    <location>
        <begin position="213"/>
        <end position="318"/>
    </location>
</feature>
<dbReference type="GO" id="GO:0016791">
    <property type="term" value="F:phosphatase activity"/>
    <property type="evidence" value="ECO:0007669"/>
    <property type="project" value="TreeGrafter"/>
</dbReference>
<dbReference type="PANTHER" id="PTHR48100:SF1">
    <property type="entry name" value="HISTIDINE PHOSPHATASE FAMILY PROTEIN-RELATED"/>
    <property type="match status" value="1"/>
</dbReference>
<dbReference type="Gene3D" id="3.40.50.1240">
    <property type="entry name" value="Phosphoglycerate mutase-like"/>
    <property type="match status" value="1"/>
</dbReference>
<evidence type="ECO:0000313" key="2">
    <source>
        <dbReference type="EMBL" id="CUN56942.1"/>
    </source>
</evidence>
<dbReference type="SUPFAM" id="SSF53254">
    <property type="entry name" value="Phosphoglycerate mutase-like"/>
    <property type="match status" value="1"/>
</dbReference>
<dbReference type="eggNOG" id="COG0406">
    <property type="taxonomic scope" value="Bacteria"/>
</dbReference>
<dbReference type="GO" id="GO:0005737">
    <property type="term" value="C:cytoplasm"/>
    <property type="evidence" value="ECO:0007669"/>
    <property type="project" value="TreeGrafter"/>
</dbReference>
<dbReference type="Proteomes" id="UP000095431">
    <property type="component" value="Unassembled WGS sequence"/>
</dbReference>
<dbReference type="InterPro" id="IPR006674">
    <property type="entry name" value="HD_domain"/>
</dbReference>
<evidence type="ECO:0000313" key="3">
    <source>
        <dbReference type="Proteomes" id="UP000095431"/>
    </source>
</evidence>
<gene>
    <name evidence="2" type="ORF">ERS852478_00485</name>
</gene>
<dbReference type="PANTHER" id="PTHR48100">
    <property type="entry name" value="BROAD-SPECIFICITY PHOSPHATASE YOR283W-RELATED"/>
    <property type="match status" value="1"/>
</dbReference>
<dbReference type="Gene3D" id="1.10.3210.10">
    <property type="entry name" value="Hypothetical protein af1432"/>
    <property type="match status" value="1"/>
</dbReference>
<dbReference type="RefSeq" id="WP_055199668.1">
    <property type="nucleotide sequence ID" value="NZ_BTHH01000002.1"/>
</dbReference>
<sequence>MRSLYLVRHGKPQYPDEHSYCVGQTDFSLSMLGHLQAVLLNEELSDKISRIYCSPLLRAVETAGHMAPELPHIIVSDLSERNLGEWDGLSFDKIRQRWPDIYKARENNPDHPIPGAETPAASGFRFSQAVHKILCASEGDIAVVAHTDVISSYIYALHSGMYSRQRFRLPCGSYYHLEVNEKNNISFSDPSYILPHPELNDGLCLRLRNAVSLPRHVQAHSDAVTGLACCLCNMLESNGYIFDQKLVRSGALLHDIARLQRNHTKTGGELFLQLGYPEISQIISQHHGLLETRLNEAAIVFLADKLIQETQRVTIEKRFADSMSKCKSPEACKAHEQQLEQARKLQDMIQSLCHITL</sequence>
<organism evidence="2 3">
    <name type="scientific">Blautia wexlerae</name>
    <dbReference type="NCBI Taxonomy" id="418240"/>
    <lineage>
        <taxon>Bacteria</taxon>
        <taxon>Bacillati</taxon>
        <taxon>Bacillota</taxon>
        <taxon>Clostridia</taxon>
        <taxon>Lachnospirales</taxon>
        <taxon>Lachnospiraceae</taxon>
        <taxon>Blautia</taxon>
    </lineage>
</organism>
<dbReference type="SMART" id="SM00855">
    <property type="entry name" value="PGAM"/>
    <property type="match status" value="1"/>
</dbReference>
<dbReference type="NCBIfam" id="TIGR00277">
    <property type="entry name" value="HDIG"/>
    <property type="match status" value="1"/>
</dbReference>
<name>A0A173XY29_9FIRM</name>
<dbReference type="InterPro" id="IPR029033">
    <property type="entry name" value="His_PPase_superfam"/>
</dbReference>
<dbReference type="InterPro" id="IPR013078">
    <property type="entry name" value="His_Pase_superF_clade-1"/>
</dbReference>
<evidence type="ECO:0000259" key="1">
    <source>
        <dbReference type="SMART" id="SM00471"/>
    </source>
</evidence>
<reference evidence="2 3" key="1">
    <citation type="submission" date="2015-09" db="EMBL/GenBank/DDBJ databases">
        <authorList>
            <consortium name="Pathogen Informatics"/>
        </authorList>
    </citation>
    <scope>NUCLEOTIDE SEQUENCE [LARGE SCALE GENOMIC DNA]</scope>
    <source>
        <strain evidence="2 3">2789STDY5834863</strain>
    </source>
</reference>
<dbReference type="eggNOG" id="COG1418">
    <property type="taxonomic scope" value="Bacteria"/>
</dbReference>
<protein>
    <submittedName>
        <fullName evidence="2">Bifunctional RNase H/acid phosphatase</fullName>
    </submittedName>
</protein>
<dbReference type="EMBL" id="CYZN01000003">
    <property type="protein sequence ID" value="CUN56942.1"/>
    <property type="molecule type" value="Genomic_DNA"/>
</dbReference>
<proteinExistence type="predicted"/>
<dbReference type="AlphaFoldDB" id="A0A173XY29"/>
<dbReference type="CDD" id="cd07067">
    <property type="entry name" value="HP_PGM_like"/>
    <property type="match status" value="1"/>
</dbReference>
<accession>A0A173XY29</accession>
<dbReference type="Pfam" id="PF01966">
    <property type="entry name" value="HD"/>
    <property type="match status" value="1"/>
</dbReference>
<dbReference type="Pfam" id="PF00300">
    <property type="entry name" value="His_Phos_1"/>
    <property type="match status" value="1"/>
</dbReference>